<dbReference type="Proteomes" id="UP000823935">
    <property type="component" value="Unassembled WGS sequence"/>
</dbReference>
<reference evidence="1" key="2">
    <citation type="journal article" date="2021" name="PeerJ">
        <title>Extensive microbial diversity within the chicken gut microbiome revealed by metagenomics and culture.</title>
        <authorList>
            <person name="Gilroy R."/>
            <person name="Ravi A."/>
            <person name="Getino M."/>
            <person name="Pursley I."/>
            <person name="Horton D.L."/>
            <person name="Alikhan N.F."/>
            <person name="Baker D."/>
            <person name="Gharbi K."/>
            <person name="Hall N."/>
            <person name="Watson M."/>
            <person name="Adriaenssens E.M."/>
            <person name="Foster-Nyarko E."/>
            <person name="Jarju S."/>
            <person name="Secka A."/>
            <person name="Antonio M."/>
            <person name="Oren A."/>
            <person name="Chaudhuri R.R."/>
            <person name="La Ragione R."/>
            <person name="Hildebrand F."/>
            <person name="Pallen M.J."/>
        </authorList>
    </citation>
    <scope>NUCLEOTIDE SEQUENCE</scope>
    <source>
        <strain evidence="1">CHK190-19873</strain>
    </source>
</reference>
<gene>
    <name evidence="1" type="ORF">IAB44_15370</name>
</gene>
<dbReference type="AlphaFoldDB" id="A0A9D1EVC2"/>
<reference evidence="1" key="1">
    <citation type="submission" date="2020-10" db="EMBL/GenBank/DDBJ databases">
        <authorList>
            <person name="Gilroy R."/>
        </authorList>
    </citation>
    <scope>NUCLEOTIDE SEQUENCE</scope>
    <source>
        <strain evidence="1">CHK190-19873</strain>
    </source>
</reference>
<accession>A0A9D1EVC2</accession>
<dbReference type="EMBL" id="DVIQ01000105">
    <property type="protein sequence ID" value="HIS32904.1"/>
    <property type="molecule type" value="Genomic_DNA"/>
</dbReference>
<organism evidence="1 2">
    <name type="scientific">Candidatus Limivivens intestinipullorum</name>
    <dbReference type="NCBI Taxonomy" id="2840858"/>
    <lineage>
        <taxon>Bacteria</taxon>
        <taxon>Bacillati</taxon>
        <taxon>Bacillota</taxon>
        <taxon>Clostridia</taxon>
        <taxon>Lachnospirales</taxon>
        <taxon>Lachnospiraceae</taxon>
        <taxon>Lachnospiraceae incertae sedis</taxon>
        <taxon>Candidatus Limivivens</taxon>
    </lineage>
</organism>
<sequence length="60" mass="6033">MADIIILLLVLGYCAFILVRRHQKAKSGGQGGGCGCCGSCAGCSGCGGIAGQKLSEKERS</sequence>
<comment type="caution">
    <text evidence="1">The sequence shown here is derived from an EMBL/GenBank/DDBJ whole genome shotgun (WGS) entry which is preliminary data.</text>
</comment>
<name>A0A9D1EVC2_9FIRM</name>
<evidence type="ECO:0000313" key="2">
    <source>
        <dbReference type="Proteomes" id="UP000823935"/>
    </source>
</evidence>
<proteinExistence type="predicted"/>
<evidence type="ECO:0000313" key="1">
    <source>
        <dbReference type="EMBL" id="HIS32904.1"/>
    </source>
</evidence>
<protein>
    <submittedName>
        <fullName evidence="1">FeoB-associated Cys-rich membrane protein</fullName>
    </submittedName>
</protein>